<dbReference type="Proteomes" id="UP000246004">
    <property type="component" value="Unassembled WGS sequence"/>
</dbReference>
<keyword evidence="6" id="KW-0324">Glycolysis</keyword>
<keyword evidence="7" id="KW-0413">Isomerase</keyword>
<dbReference type="Pfam" id="PF01676">
    <property type="entry name" value="Metalloenzyme"/>
    <property type="match status" value="1"/>
</dbReference>
<keyword evidence="11" id="KW-1185">Reference proteome</keyword>
<protein>
    <recommendedName>
        <fullName evidence="5">phosphoglycerate mutase (2,3-diphosphoglycerate-independent)</fullName>
        <ecNumber evidence="5">5.4.2.12</ecNumber>
    </recommendedName>
</protein>
<evidence type="ECO:0000259" key="8">
    <source>
        <dbReference type="Pfam" id="PF01676"/>
    </source>
</evidence>
<comment type="similarity">
    <text evidence="4">Belongs to the BPG-independent phosphoglycerate mutase family. A-PGAM subfamily.</text>
</comment>
<dbReference type="InterPro" id="IPR042253">
    <property type="entry name" value="Pglycerate_mutase_ApgM_sf"/>
</dbReference>
<reference evidence="9 11" key="2">
    <citation type="journal article" date="2017" name="BMC Genomics">
        <title>Genomic analysis of methanogenic archaea reveals a shift towards energy conservation.</title>
        <authorList>
            <person name="Gilmore S.P."/>
            <person name="Henske J.K."/>
            <person name="Sexton J.A."/>
            <person name="Solomon K.V."/>
            <person name="Seppala S."/>
            <person name="Yoo J.I."/>
            <person name="Huyett L.M."/>
            <person name="Pressman A."/>
            <person name="Cogan J.Z."/>
            <person name="Kivenson V."/>
            <person name="Peng X."/>
            <person name="Tan Y."/>
            <person name="Valentine D.L."/>
            <person name="O'Malley M.A."/>
        </authorList>
    </citation>
    <scope>NUCLEOTIDE SEQUENCE [LARGE SCALE GENOMIC DNA]</scope>
    <source>
        <strain evidence="9 11">1R-7</strain>
    </source>
</reference>
<dbReference type="InterPro" id="IPR017850">
    <property type="entry name" value="Alkaline_phosphatase_core_sf"/>
</dbReference>
<evidence type="ECO:0000313" key="10">
    <source>
        <dbReference type="EMBL" id="PWL08120.1"/>
    </source>
</evidence>
<comment type="pathway">
    <text evidence="3">Carbohydrate degradation; glycolysis; pyruvate from D-glyceraldehyde 3-phosphate: step 3/5.</text>
</comment>
<dbReference type="PANTHER" id="PTHR31209:SF4">
    <property type="entry name" value="2,3-BISPHOSPHOGLYCERATE-INDEPENDENT PHOSPHOGLYCERATE MUTASE"/>
    <property type="match status" value="1"/>
</dbReference>
<dbReference type="GO" id="GO:0006096">
    <property type="term" value="P:glycolytic process"/>
    <property type="evidence" value="ECO:0007669"/>
    <property type="project" value="UniProtKB-UniPathway"/>
</dbReference>
<dbReference type="AlphaFoldDB" id="A0A2A2HDP7"/>
<comment type="caution">
    <text evidence="9">The sequence shown here is derived from an EMBL/GenBank/DDBJ whole genome shotgun (WGS) entry which is preliminary data.</text>
</comment>
<feature type="domain" description="Metalloenzyme" evidence="8">
    <location>
        <begin position="1"/>
        <end position="367"/>
    </location>
</feature>
<dbReference type="Gene3D" id="3.30.70.2130">
    <property type="entry name" value="Metalloenzyme domain"/>
    <property type="match status" value="1"/>
</dbReference>
<dbReference type="OrthoDB" id="52918at2157"/>
<dbReference type="Gene3D" id="3.40.720.10">
    <property type="entry name" value="Alkaline Phosphatase, subunit A"/>
    <property type="match status" value="2"/>
</dbReference>
<dbReference type="PANTHER" id="PTHR31209">
    <property type="entry name" value="COFACTOR-INDEPENDENT PHOSPHOGLYCERATE MUTASE"/>
    <property type="match status" value="1"/>
</dbReference>
<evidence type="ECO:0000256" key="7">
    <source>
        <dbReference type="ARBA" id="ARBA00023235"/>
    </source>
</evidence>
<accession>A0A2A2HDP7</accession>
<evidence type="ECO:0000256" key="3">
    <source>
        <dbReference type="ARBA" id="ARBA00004798"/>
    </source>
</evidence>
<evidence type="ECO:0000313" key="11">
    <source>
        <dbReference type="Proteomes" id="UP000217528"/>
    </source>
</evidence>
<evidence type="ECO:0000256" key="6">
    <source>
        <dbReference type="ARBA" id="ARBA00023152"/>
    </source>
</evidence>
<proteinExistence type="inferred from homology"/>
<evidence type="ECO:0000256" key="4">
    <source>
        <dbReference type="ARBA" id="ARBA00005524"/>
    </source>
</evidence>
<dbReference type="UniPathway" id="UPA00109">
    <property type="reaction ID" value="UER00186"/>
</dbReference>
<dbReference type="Pfam" id="PF10143">
    <property type="entry name" value="PhosphMutase"/>
    <property type="match status" value="1"/>
</dbReference>
<dbReference type="EMBL" id="LMVN01000011">
    <property type="protein sequence ID" value="PAV07559.1"/>
    <property type="molecule type" value="Genomic_DNA"/>
</dbReference>
<dbReference type="EMBL" id="LWMS01000031">
    <property type="protein sequence ID" value="PWL08120.1"/>
    <property type="molecule type" value="Genomic_DNA"/>
</dbReference>
<dbReference type="GO" id="GO:0046872">
    <property type="term" value="F:metal ion binding"/>
    <property type="evidence" value="ECO:0007669"/>
    <property type="project" value="InterPro"/>
</dbReference>
<evidence type="ECO:0000256" key="2">
    <source>
        <dbReference type="ARBA" id="ARBA00002315"/>
    </source>
</evidence>
<dbReference type="InterPro" id="IPR004456">
    <property type="entry name" value="Pglycerate_mutase_ApgM"/>
</dbReference>
<organism evidence="9 11">
    <name type="scientific">Methanosphaera cuniculi</name>
    <dbReference type="NCBI Taxonomy" id="1077256"/>
    <lineage>
        <taxon>Archaea</taxon>
        <taxon>Methanobacteriati</taxon>
        <taxon>Methanobacteriota</taxon>
        <taxon>Methanomada group</taxon>
        <taxon>Methanobacteria</taxon>
        <taxon>Methanobacteriales</taxon>
        <taxon>Methanobacteriaceae</taxon>
        <taxon>Methanosphaera</taxon>
    </lineage>
</organism>
<dbReference type="GO" id="GO:0004619">
    <property type="term" value="F:phosphoglycerate mutase activity"/>
    <property type="evidence" value="ECO:0007669"/>
    <property type="project" value="UniProtKB-EC"/>
</dbReference>
<name>A0A2A2HDP7_9EURY</name>
<dbReference type="RefSeq" id="WP_095608444.1">
    <property type="nucleotide sequence ID" value="NZ_LMVN01000011.1"/>
</dbReference>
<dbReference type="PIRSF" id="PIRSF006392">
    <property type="entry name" value="IPGAM_arch"/>
    <property type="match status" value="1"/>
</dbReference>
<dbReference type="CDD" id="cd16011">
    <property type="entry name" value="iPGM_like"/>
    <property type="match status" value="1"/>
</dbReference>
<sequence length="404" mass="44675">MKYVIVIADGMADEPLEQLNGKTPVMEAKTPNMDFIAKNGYTGLTINVPEGMTPGSDVANTSIMGFNPSMLKGRGPLEAPSVGVDLNSDDVAFRLNFINIKDNKINDFTADHITTEEADKLIKALNEEFGDIGSFYTGVSYRNLFVIDDLDTEDLINTPPHDVVGGDINEYNLKSDKYPQKAEVLNQLMLDSIEFLENHQVNQKRVAEGKLPANMIWLWGQGAKPEIGNFPEKYNLSGATITGVDLLKGISGYINLDVIEVPGATAYFDTNYQNKVDYALNSLEDHDVQFIHIEAPDEAGHEGNLPEKIRAIENIDSIILGDLLEKLPEIDEEYTIAVLPDHPTPIDIKTHTRNPVPFAIYSTSIDDPDSVEVFSEDMTDGRYGDVLVGHNLLSEMIKIANNEE</sequence>
<gene>
    <name evidence="10" type="primary">apgM_2</name>
    <name evidence="9" type="ORF">ASJ82_07740</name>
    <name evidence="10" type="ORF">MSCUN_10510</name>
</gene>
<comment type="catalytic activity">
    <reaction evidence="1">
        <text>(2R)-2-phosphoglycerate = (2R)-3-phosphoglycerate</text>
        <dbReference type="Rhea" id="RHEA:15901"/>
        <dbReference type="ChEBI" id="CHEBI:58272"/>
        <dbReference type="ChEBI" id="CHEBI:58289"/>
        <dbReference type="EC" id="5.4.2.12"/>
    </reaction>
</comment>
<evidence type="ECO:0000256" key="5">
    <source>
        <dbReference type="ARBA" id="ARBA00012026"/>
    </source>
</evidence>
<dbReference type="NCBIfam" id="TIGR00306">
    <property type="entry name" value="apgM"/>
    <property type="match status" value="1"/>
</dbReference>
<dbReference type="NCBIfam" id="TIGR02535">
    <property type="entry name" value="hyp_Hser_kinase"/>
    <property type="match status" value="1"/>
</dbReference>
<reference evidence="10 12" key="1">
    <citation type="submission" date="2016-04" db="EMBL/GenBank/DDBJ databases">
        <title>Genome sequence of Methanosphaera cuniculi DSM 4103.</title>
        <authorList>
            <person name="Poehlein A."/>
            <person name="Seedorf H."/>
            <person name="Daniel R."/>
        </authorList>
    </citation>
    <scope>NUCLEOTIDE SEQUENCE [LARGE SCALE GENOMIC DNA]</scope>
    <source>
        <strain evidence="10 12">DSM 4103</strain>
    </source>
</reference>
<dbReference type="EC" id="5.4.2.12" evidence="5"/>
<evidence type="ECO:0000313" key="9">
    <source>
        <dbReference type="EMBL" id="PAV07559.1"/>
    </source>
</evidence>
<dbReference type="SUPFAM" id="SSF53649">
    <property type="entry name" value="Alkaline phosphatase-like"/>
    <property type="match status" value="1"/>
</dbReference>
<dbReference type="Proteomes" id="UP000217528">
    <property type="component" value="Unassembled WGS sequence"/>
</dbReference>
<dbReference type="NCBIfam" id="NF003242">
    <property type="entry name" value="PRK04200.1"/>
    <property type="match status" value="1"/>
</dbReference>
<dbReference type="InterPro" id="IPR006124">
    <property type="entry name" value="Metalloenzyme"/>
</dbReference>
<dbReference type="InterPro" id="IPR023665">
    <property type="entry name" value="ApgAM_prokaryotes"/>
</dbReference>
<evidence type="ECO:0000256" key="1">
    <source>
        <dbReference type="ARBA" id="ARBA00000370"/>
    </source>
</evidence>
<comment type="function">
    <text evidence="2">Catalyzes the interconversion of 2-phosphoglycerate and 3-phosphoglycerate.</text>
</comment>
<evidence type="ECO:0000313" key="12">
    <source>
        <dbReference type="Proteomes" id="UP000246004"/>
    </source>
</evidence>